<organism evidence="2 3">
    <name type="scientific">Dermatophagoides farinae</name>
    <name type="common">American house dust mite</name>
    <dbReference type="NCBI Taxonomy" id="6954"/>
    <lineage>
        <taxon>Eukaryota</taxon>
        <taxon>Metazoa</taxon>
        <taxon>Ecdysozoa</taxon>
        <taxon>Arthropoda</taxon>
        <taxon>Chelicerata</taxon>
        <taxon>Arachnida</taxon>
        <taxon>Acari</taxon>
        <taxon>Acariformes</taxon>
        <taxon>Sarcoptiformes</taxon>
        <taxon>Astigmata</taxon>
        <taxon>Psoroptidia</taxon>
        <taxon>Analgoidea</taxon>
        <taxon>Pyroglyphidae</taxon>
        <taxon>Dermatophagoidinae</taxon>
        <taxon>Dermatophagoides</taxon>
    </lineage>
</organism>
<evidence type="ECO:0000313" key="3">
    <source>
        <dbReference type="Proteomes" id="UP000790347"/>
    </source>
</evidence>
<dbReference type="EMBL" id="ASGP02000003">
    <property type="protein sequence ID" value="KAH9517801.1"/>
    <property type="molecule type" value="Genomic_DNA"/>
</dbReference>
<accession>A0A922I4F5</accession>
<feature type="compositionally biased region" description="Basic and acidic residues" evidence="1">
    <location>
        <begin position="1"/>
        <end position="23"/>
    </location>
</feature>
<proteinExistence type="predicted"/>
<reference evidence="2" key="2">
    <citation type="journal article" date="2022" name="Res Sq">
        <title>Comparative Genomics Reveals Insights into the Divergent Evolution of Astigmatic Mites and Household Pest Adaptations.</title>
        <authorList>
            <person name="Xiong Q."/>
            <person name="Wan A.T.-Y."/>
            <person name="Liu X.-Y."/>
            <person name="Fung C.S.-H."/>
            <person name="Xiao X."/>
            <person name="Malainual N."/>
            <person name="Hou J."/>
            <person name="Wang L."/>
            <person name="Wang M."/>
            <person name="Yang K."/>
            <person name="Cui Y."/>
            <person name="Leung E."/>
            <person name="Nong W."/>
            <person name="Shin S.-K."/>
            <person name="Au S."/>
            <person name="Jeong K.Y."/>
            <person name="Chew F.T."/>
            <person name="Hui J."/>
            <person name="Leung T.F."/>
            <person name="Tungtrongchitr A."/>
            <person name="Zhong N."/>
            <person name="Liu Z."/>
            <person name="Tsui S."/>
        </authorList>
    </citation>
    <scope>NUCLEOTIDE SEQUENCE</scope>
    <source>
        <strain evidence="2">Derf</strain>
        <tissue evidence="2">Whole organism</tissue>
    </source>
</reference>
<comment type="caution">
    <text evidence="2">The sequence shown here is derived from an EMBL/GenBank/DDBJ whole genome shotgun (WGS) entry which is preliminary data.</text>
</comment>
<gene>
    <name evidence="2" type="ORF">DERF_008431</name>
</gene>
<sequence>MSGAKNTEKKINISAFDKEEKSPNSRKIKSLKSKTNADADSVWSNFLRQNITACKVLKVEI</sequence>
<protein>
    <submittedName>
        <fullName evidence="2">Uncharacterized protein</fullName>
    </submittedName>
</protein>
<dbReference type="Proteomes" id="UP000790347">
    <property type="component" value="Unassembled WGS sequence"/>
</dbReference>
<reference evidence="2" key="1">
    <citation type="submission" date="2013-05" db="EMBL/GenBank/DDBJ databases">
        <authorList>
            <person name="Yim A.K.Y."/>
            <person name="Chan T.F."/>
            <person name="Ji K.M."/>
            <person name="Liu X.Y."/>
            <person name="Zhou J.W."/>
            <person name="Li R.Q."/>
            <person name="Yang K.Y."/>
            <person name="Li J."/>
            <person name="Li M."/>
            <person name="Law P.T.W."/>
            <person name="Wu Y.L."/>
            <person name="Cai Z.L."/>
            <person name="Qin H."/>
            <person name="Bao Y."/>
            <person name="Leung R.K.K."/>
            <person name="Ng P.K.S."/>
            <person name="Zou J."/>
            <person name="Zhong X.J."/>
            <person name="Ran P.X."/>
            <person name="Zhong N.S."/>
            <person name="Liu Z.G."/>
            <person name="Tsui S.K.W."/>
        </authorList>
    </citation>
    <scope>NUCLEOTIDE SEQUENCE</scope>
    <source>
        <strain evidence="2">Derf</strain>
        <tissue evidence="2">Whole organism</tissue>
    </source>
</reference>
<evidence type="ECO:0000256" key="1">
    <source>
        <dbReference type="SAM" id="MobiDB-lite"/>
    </source>
</evidence>
<keyword evidence="3" id="KW-1185">Reference proteome</keyword>
<name>A0A922I4F5_DERFA</name>
<dbReference type="AlphaFoldDB" id="A0A922I4F5"/>
<feature type="region of interest" description="Disordered" evidence="1">
    <location>
        <begin position="1"/>
        <end position="33"/>
    </location>
</feature>
<evidence type="ECO:0000313" key="2">
    <source>
        <dbReference type="EMBL" id="KAH9517801.1"/>
    </source>
</evidence>